<dbReference type="GeneID" id="6010315"/>
<dbReference type="HOGENOM" id="CLU_2589653_0_0_1"/>
<accession>A8NHS0</accession>
<dbReference type="EMBL" id="AACS02000010">
    <property type="protein sequence ID" value="EAU87843.2"/>
    <property type="molecule type" value="Genomic_DNA"/>
</dbReference>
<evidence type="ECO:0000313" key="2">
    <source>
        <dbReference type="Proteomes" id="UP000001861"/>
    </source>
</evidence>
<organism evidence="1 2">
    <name type="scientific">Coprinopsis cinerea (strain Okayama-7 / 130 / ATCC MYA-4618 / FGSC 9003)</name>
    <name type="common">Inky cap fungus</name>
    <name type="synonym">Hormographiella aspergillata</name>
    <dbReference type="NCBI Taxonomy" id="240176"/>
    <lineage>
        <taxon>Eukaryota</taxon>
        <taxon>Fungi</taxon>
        <taxon>Dikarya</taxon>
        <taxon>Basidiomycota</taxon>
        <taxon>Agaricomycotina</taxon>
        <taxon>Agaricomycetes</taxon>
        <taxon>Agaricomycetidae</taxon>
        <taxon>Agaricales</taxon>
        <taxon>Agaricineae</taxon>
        <taxon>Psathyrellaceae</taxon>
        <taxon>Coprinopsis</taxon>
    </lineage>
</organism>
<reference evidence="1 2" key="1">
    <citation type="journal article" date="2010" name="Proc. Natl. Acad. Sci. U.S.A.">
        <title>Insights into evolution of multicellular fungi from the assembled chromosomes of the mushroom Coprinopsis cinerea (Coprinus cinereus).</title>
        <authorList>
            <person name="Stajich J.E."/>
            <person name="Wilke S.K."/>
            <person name="Ahren D."/>
            <person name="Au C.H."/>
            <person name="Birren B.W."/>
            <person name="Borodovsky M."/>
            <person name="Burns C."/>
            <person name="Canback B."/>
            <person name="Casselton L.A."/>
            <person name="Cheng C.K."/>
            <person name="Deng J."/>
            <person name="Dietrich F.S."/>
            <person name="Fargo D.C."/>
            <person name="Farman M.L."/>
            <person name="Gathman A.C."/>
            <person name="Goldberg J."/>
            <person name="Guigo R."/>
            <person name="Hoegger P.J."/>
            <person name="Hooker J.B."/>
            <person name="Huggins A."/>
            <person name="James T.Y."/>
            <person name="Kamada T."/>
            <person name="Kilaru S."/>
            <person name="Kodira C."/>
            <person name="Kues U."/>
            <person name="Kupfer D."/>
            <person name="Kwan H.S."/>
            <person name="Lomsadze A."/>
            <person name="Li W."/>
            <person name="Lilly W.W."/>
            <person name="Ma L.J."/>
            <person name="Mackey A.J."/>
            <person name="Manning G."/>
            <person name="Martin F."/>
            <person name="Muraguchi H."/>
            <person name="Natvig D.O."/>
            <person name="Palmerini H."/>
            <person name="Ramesh M.A."/>
            <person name="Rehmeyer C.J."/>
            <person name="Roe B.A."/>
            <person name="Shenoy N."/>
            <person name="Stanke M."/>
            <person name="Ter-Hovhannisyan V."/>
            <person name="Tunlid A."/>
            <person name="Velagapudi R."/>
            <person name="Vision T.J."/>
            <person name="Zeng Q."/>
            <person name="Zolan M.E."/>
            <person name="Pukkila P.J."/>
        </authorList>
    </citation>
    <scope>NUCLEOTIDE SEQUENCE [LARGE SCALE GENOMIC DNA]</scope>
    <source>
        <strain evidence="2">Okayama-7 / 130 / ATCC MYA-4618 / FGSC 9003</strain>
    </source>
</reference>
<sequence>MLTCHQHNEKGNLYPYHGQLRPMTFVDTHELSERSPFSASHLVSERSARETAEQRTAAITGIRPEITEIAAIGVFELAQA</sequence>
<dbReference type="AlphaFoldDB" id="A8NHS0"/>
<protein>
    <submittedName>
        <fullName evidence="1">Uncharacterized protein</fullName>
    </submittedName>
</protein>
<evidence type="ECO:0000313" key="1">
    <source>
        <dbReference type="EMBL" id="EAU87843.2"/>
    </source>
</evidence>
<dbReference type="VEuPathDB" id="FungiDB:CC1G_01490"/>
<gene>
    <name evidence="1" type="ORF">CC1G_01490</name>
</gene>
<comment type="caution">
    <text evidence="1">The sequence shown here is derived from an EMBL/GenBank/DDBJ whole genome shotgun (WGS) entry which is preliminary data.</text>
</comment>
<dbReference type="KEGG" id="cci:CC1G_01490"/>
<keyword evidence="2" id="KW-1185">Reference proteome</keyword>
<name>A8NHS0_COPC7</name>
<dbReference type="Proteomes" id="UP000001861">
    <property type="component" value="Unassembled WGS sequence"/>
</dbReference>
<dbReference type="InParanoid" id="A8NHS0"/>
<dbReference type="RefSeq" id="XP_001833813.2">
    <property type="nucleotide sequence ID" value="XM_001833761.2"/>
</dbReference>
<proteinExistence type="predicted"/>